<sequence length="247" mass="28521">MDQNIVKLKDVSLKINDEFLLYENFNLTINKGKMVAVVGQSGSGKTTVFKILTKYFLPTKGLVELFGSDIGKITKKEWKNIIKKVGFLSQKPNLIDSQNVFHNITKSFNNYKNWFYKLFNILTKQQKIKIFEVLDELKILNKSFVRVDELSGGQQQRVEIAKLLLKDVELILADEPTSNLDFKNSNDVLDLLRKLNQEKNISVIVNIHDLNLALEKFDEIIAIKNGKILVHEDTKKLDLWKLKKLLD</sequence>
<name>D5E5R7_MYCCM</name>
<evidence type="ECO:0000313" key="5">
    <source>
        <dbReference type="Proteomes" id="UP000001845"/>
    </source>
</evidence>
<dbReference type="GO" id="GO:0005524">
    <property type="term" value="F:ATP binding"/>
    <property type="evidence" value="ECO:0007669"/>
    <property type="project" value="UniProtKB-KW"/>
</dbReference>
<evidence type="ECO:0000259" key="3">
    <source>
        <dbReference type="PROSITE" id="PS50893"/>
    </source>
</evidence>
<dbReference type="Gene3D" id="3.40.50.300">
    <property type="entry name" value="P-loop containing nucleotide triphosphate hydrolases"/>
    <property type="match status" value="1"/>
</dbReference>
<dbReference type="OrthoDB" id="389713at2"/>
<dbReference type="EC" id="3.6.3.28" evidence="4"/>
<dbReference type="InterPro" id="IPR003593">
    <property type="entry name" value="AAA+_ATPase"/>
</dbReference>
<dbReference type="Pfam" id="PF00005">
    <property type="entry name" value="ABC_tran"/>
    <property type="match status" value="1"/>
</dbReference>
<dbReference type="SUPFAM" id="SSF52540">
    <property type="entry name" value="P-loop containing nucleoside triphosphate hydrolases"/>
    <property type="match status" value="1"/>
</dbReference>
<dbReference type="SMART" id="SM00382">
    <property type="entry name" value="AAA"/>
    <property type="match status" value="1"/>
</dbReference>
<dbReference type="STRING" id="512564.MCRO_0486"/>
<dbReference type="AlphaFoldDB" id="D5E5R7"/>
<dbReference type="PANTHER" id="PTHR24220:SF659">
    <property type="entry name" value="TRANSPORTER, PUTATIVE-RELATED"/>
    <property type="match status" value="1"/>
</dbReference>
<dbReference type="PROSITE" id="PS00211">
    <property type="entry name" value="ABC_TRANSPORTER_1"/>
    <property type="match status" value="1"/>
</dbReference>
<reference key="2">
    <citation type="submission" date="2010-03" db="EMBL/GenBank/DDBJ databases">
        <authorList>
            <person name="Ma Z."/>
            <person name="Wang X."/>
            <person name="Liu H."/>
        </authorList>
    </citation>
    <scope>NUCLEOTIDE SEQUENCE</scope>
    <source>
        <strain>MP145</strain>
    </source>
</reference>
<keyword evidence="1" id="KW-0547">Nucleotide-binding</keyword>
<protein>
    <submittedName>
        <fullName evidence="4">Phosphate/phosphonate ABC transporter, ATP-binding protein PhnC</fullName>
        <ecNumber evidence="4">3.6.3.28</ecNumber>
    </submittedName>
</protein>
<dbReference type="InterPro" id="IPR003439">
    <property type="entry name" value="ABC_transporter-like_ATP-bd"/>
</dbReference>
<dbReference type="InterPro" id="IPR015854">
    <property type="entry name" value="ABC_transpr_LolD-like"/>
</dbReference>
<organism evidence="4 5">
    <name type="scientific">Mycoplasma crocodyli (strain ATCC 51981 / MP145)</name>
    <dbReference type="NCBI Taxonomy" id="512564"/>
    <lineage>
        <taxon>Bacteria</taxon>
        <taxon>Bacillati</taxon>
        <taxon>Mycoplasmatota</taxon>
        <taxon>Mollicutes</taxon>
        <taxon>Mycoplasmataceae</taxon>
        <taxon>Mycoplasma</taxon>
    </lineage>
</organism>
<keyword evidence="2 4" id="KW-0067">ATP-binding</keyword>
<dbReference type="GO" id="GO:0005886">
    <property type="term" value="C:plasma membrane"/>
    <property type="evidence" value="ECO:0007669"/>
    <property type="project" value="TreeGrafter"/>
</dbReference>
<accession>D5E5R7</accession>
<evidence type="ECO:0000256" key="2">
    <source>
        <dbReference type="ARBA" id="ARBA00022840"/>
    </source>
</evidence>
<dbReference type="RefSeq" id="WP_013054259.1">
    <property type="nucleotide sequence ID" value="NC_014014.1"/>
</dbReference>
<keyword evidence="4" id="KW-0378">Hydrolase</keyword>
<gene>
    <name evidence="4" type="primary">phnC</name>
    <name evidence="4" type="ordered locus">MCRO_0486</name>
</gene>
<proteinExistence type="predicted"/>
<keyword evidence="5" id="KW-1185">Reference proteome</keyword>
<reference evidence="4 5" key="3">
    <citation type="journal article" date="2011" name="J. Bacteriol.">
        <title>Genome sequences of Mycoplasma alligatoris A21JP2T and Mycoplasma crocodyli MP145T.</title>
        <authorList>
            <person name="Brown D.R."/>
            <person name="Farmerie W.G."/>
            <person name="May M."/>
            <person name="Benders G.A."/>
            <person name="Durkin A.S."/>
            <person name="Hlavinka K."/>
            <person name="Hostetler J."/>
            <person name="Jackson J."/>
            <person name="Johnson J."/>
            <person name="Miller R.H."/>
            <person name="Paralanov V."/>
            <person name="Radune D."/>
            <person name="Szczypinski B."/>
            <person name="Glass J.I."/>
        </authorList>
    </citation>
    <scope>NUCLEOTIDE SEQUENCE [LARGE SCALE GENOMIC DNA]</scope>
    <source>
        <strain evidence="5">ATCC 51981 / MP145</strain>
    </source>
</reference>
<dbReference type="GO" id="GO:0022857">
    <property type="term" value="F:transmembrane transporter activity"/>
    <property type="evidence" value="ECO:0007669"/>
    <property type="project" value="TreeGrafter"/>
</dbReference>
<dbReference type="GO" id="GO:0016887">
    <property type="term" value="F:ATP hydrolysis activity"/>
    <property type="evidence" value="ECO:0007669"/>
    <property type="project" value="InterPro"/>
</dbReference>
<dbReference type="EMBL" id="CP001991">
    <property type="protein sequence ID" value="ADE19482.1"/>
    <property type="molecule type" value="Genomic_DNA"/>
</dbReference>
<reference evidence="5" key="1">
    <citation type="submission" date="2010-03" db="EMBL/GenBank/DDBJ databases">
        <title>The complete genome of Mycoplasma crocodyli MP145.</title>
        <authorList>
            <person name="Glass J.I."/>
            <person name="Durkin A.S."/>
            <person name="Hostetler J."/>
            <person name="Jackson J."/>
            <person name="Johnson J."/>
            <person name="May M.A."/>
            <person name="Paralanov V."/>
            <person name="Radune D."/>
            <person name="Szczypinski B."/>
            <person name="Brown D.R."/>
        </authorList>
    </citation>
    <scope>NUCLEOTIDE SEQUENCE [LARGE SCALE GENOMIC DNA]</scope>
    <source>
        <strain evidence="5">ATCC 51981 / MP145</strain>
    </source>
</reference>
<dbReference type="HOGENOM" id="CLU_000604_1_22_14"/>
<dbReference type="InterPro" id="IPR017871">
    <property type="entry name" value="ABC_transporter-like_CS"/>
</dbReference>
<dbReference type="PANTHER" id="PTHR24220">
    <property type="entry name" value="IMPORT ATP-BINDING PROTEIN"/>
    <property type="match status" value="1"/>
</dbReference>
<dbReference type="Proteomes" id="UP000001845">
    <property type="component" value="Chromosome"/>
</dbReference>
<evidence type="ECO:0000256" key="1">
    <source>
        <dbReference type="ARBA" id="ARBA00022741"/>
    </source>
</evidence>
<evidence type="ECO:0000313" key="4">
    <source>
        <dbReference type="EMBL" id="ADE19482.1"/>
    </source>
</evidence>
<dbReference type="eggNOG" id="COG3638">
    <property type="taxonomic scope" value="Bacteria"/>
</dbReference>
<dbReference type="KEGG" id="mcd:MCRO_0486"/>
<dbReference type="PROSITE" id="PS50893">
    <property type="entry name" value="ABC_TRANSPORTER_2"/>
    <property type="match status" value="1"/>
</dbReference>
<dbReference type="InterPro" id="IPR027417">
    <property type="entry name" value="P-loop_NTPase"/>
</dbReference>
<feature type="domain" description="ABC transporter" evidence="3">
    <location>
        <begin position="6"/>
        <end position="245"/>
    </location>
</feature>